<name>A0A2H5XBZ1_9BACT</name>
<protein>
    <submittedName>
        <fullName evidence="1">Uncharacterized protein</fullName>
    </submittedName>
</protein>
<evidence type="ECO:0000313" key="1">
    <source>
        <dbReference type="EMBL" id="GBC98685.1"/>
    </source>
</evidence>
<reference evidence="2" key="1">
    <citation type="submission" date="2017-09" db="EMBL/GenBank/DDBJ databases">
        <title>Metaegenomics of thermophilic ammonia-oxidizing enrichment culture.</title>
        <authorList>
            <person name="Kato S."/>
            <person name="Suzuki K."/>
        </authorList>
    </citation>
    <scope>NUCLEOTIDE SEQUENCE [LARGE SCALE GENOMIC DNA]</scope>
</reference>
<accession>A0A2H5XBZ1</accession>
<dbReference type="AlphaFoldDB" id="A0A2H5XBZ1"/>
<gene>
    <name evidence="1" type="ORF">HRbin17_01199</name>
</gene>
<proteinExistence type="predicted"/>
<comment type="caution">
    <text evidence="1">The sequence shown here is derived from an EMBL/GenBank/DDBJ whole genome shotgun (WGS) entry which is preliminary data.</text>
</comment>
<organism evidence="1 2">
    <name type="scientific">Candidatus Fervidibacter japonicus</name>
    <dbReference type="NCBI Taxonomy" id="2035412"/>
    <lineage>
        <taxon>Bacteria</taxon>
        <taxon>Candidatus Fervidibacterota</taxon>
        <taxon>Candidatus Fervidibacter</taxon>
    </lineage>
</organism>
<dbReference type="EMBL" id="BEHT01000014">
    <property type="protein sequence ID" value="GBC98685.1"/>
    <property type="molecule type" value="Genomic_DNA"/>
</dbReference>
<dbReference type="Proteomes" id="UP000236173">
    <property type="component" value="Unassembled WGS sequence"/>
</dbReference>
<evidence type="ECO:0000313" key="2">
    <source>
        <dbReference type="Proteomes" id="UP000236173"/>
    </source>
</evidence>
<sequence>MAEGLNAWQAAGFDPEAERRERAKLLVIHQAAQVLWRQPTPIRTTELTQLDGTTLFLGLVRRILRECEHFVLLGRRWDFRWRQEASIAPLGGLVTSILRLKGTPTTVTEVAELLAPLRGQPADQIAERVALFVRSRLGQTFFALDDERFGLTDWLPDVEGATVEEAKEREFWQREAFADWLLTLVPTSITDAVEATVAMLDAAAMPLSHRELLFALWANSAERWDSVAVLGQILEAAAVRKMALGYCATDASWTAALKALIEQSDELQANAMQRARHGDVSRILAAPPSPKEPTVRLSQEDADEIVQWLAEQPHPVALERVVEQVLEVLPLDPDYAPTLRAVDKLLRSDPRFAAFGTHCWWLADKTPTGVHEVPSVLVPPPVPAPPANLAGQFDLVLPVDALDEDLRQFIQDPAYEEVGERDDVIVPSERKPTKRLDIAVTYPHLLAGTLKIRRIDEGFFAPEPPLQFLLATDETQVEVPLWVNLSLGLLFGLREWYQRHPIGVGGIVRLERAKSGQVQLRWTNRYDRWLHIPPSRLDELCQFAAHETIRQAPLVVLLQSLLTQHPQGVHFLRLWSELNVLRRTTKRVLASLLCAYPMFTRVPHQPGFWTMDFNKIGEGVRDDKRVYLQQSAATS</sequence>